<comment type="caution">
    <text evidence="2">The sequence shown here is derived from an EMBL/GenBank/DDBJ whole genome shotgun (WGS) entry which is preliminary data.</text>
</comment>
<dbReference type="EMBL" id="BLXT01005315">
    <property type="protein sequence ID" value="GFO21972.1"/>
    <property type="molecule type" value="Genomic_DNA"/>
</dbReference>
<gene>
    <name evidence="2" type="ORF">PoB_004847700</name>
</gene>
<evidence type="ECO:0000313" key="2">
    <source>
        <dbReference type="EMBL" id="GFO21972.1"/>
    </source>
</evidence>
<evidence type="ECO:0000259" key="1">
    <source>
        <dbReference type="PROSITE" id="PS00022"/>
    </source>
</evidence>
<keyword evidence="3" id="KW-1185">Reference proteome</keyword>
<feature type="domain" description="EGF-like" evidence="1">
    <location>
        <begin position="140"/>
        <end position="151"/>
    </location>
</feature>
<dbReference type="InterPro" id="IPR000742">
    <property type="entry name" value="EGF"/>
</dbReference>
<protein>
    <recommendedName>
        <fullName evidence="1">EGF-like domain-containing protein</fullName>
    </recommendedName>
</protein>
<dbReference type="AlphaFoldDB" id="A0AAV4BRL2"/>
<dbReference type="Proteomes" id="UP000735302">
    <property type="component" value="Unassembled WGS sequence"/>
</dbReference>
<accession>A0AAV4BRL2</accession>
<name>A0AAV4BRL2_9GAST</name>
<evidence type="ECO:0000313" key="3">
    <source>
        <dbReference type="Proteomes" id="UP000735302"/>
    </source>
</evidence>
<organism evidence="2 3">
    <name type="scientific">Plakobranchus ocellatus</name>
    <dbReference type="NCBI Taxonomy" id="259542"/>
    <lineage>
        <taxon>Eukaryota</taxon>
        <taxon>Metazoa</taxon>
        <taxon>Spiralia</taxon>
        <taxon>Lophotrochozoa</taxon>
        <taxon>Mollusca</taxon>
        <taxon>Gastropoda</taxon>
        <taxon>Heterobranchia</taxon>
        <taxon>Euthyneura</taxon>
        <taxon>Panpulmonata</taxon>
        <taxon>Sacoglossa</taxon>
        <taxon>Placobranchoidea</taxon>
        <taxon>Plakobranchidae</taxon>
        <taxon>Plakobranchus</taxon>
    </lineage>
</organism>
<proteinExistence type="predicted"/>
<sequence>MLLTLVPERAAEQTTKSRYVCSFSLKLTQYYGFQQALNNGCLSIASSGKRSLIDCATQCLPSCPGFIFSEKRICYLLKKCNDLYKYSYDRNDCCPALKWCESPDVLIWREPHPTNEVINLYYRVNFCLKGGTWNVISKSCKCPSGTTGMQCESDFNTFNLSSLRLQI</sequence>
<reference evidence="2 3" key="1">
    <citation type="journal article" date="2021" name="Elife">
        <title>Chloroplast acquisition without the gene transfer in kleptoplastic sea slugs, Plakobranchus ocellatus.</title>
        <authorList>
            <person name="Maeda T."/>
            <person name="Takahashi S."/>
            <person name="Yoshida T."/>
            <person name="Shimamura S."/>
            <person name="Takaki Y."/>
            <person name="Nagai Y."/>
            <person name="Toyoda A."/>
            <person name="Suzuki Y."/>
            <person name="Arimoto A."/>
            <person name="Ishii H."/>
            <person name="Satoh N."/>
            <person name="Nishiyama T."/>
            <person name="Hasebe M."/>
            <person name="Maruyama T."/>
            <person name="Minagawa J."/>
            <person name="Obokata J."/>
            <person name="Shigenobu S."/>
        </authorList>
    </citation>
    <scope>NUCLEOTIDE SEQUENCE [LARGE SCALE GENOMIC DNA]</scope>
</reference>
<dbReference type="PROSITE" id="PS00022">
    <property type="entry name" value="EGF_1"/>
    <property type="match status" value="1"/>
</dbReference>